<protein>
    <submittedName>
        <fullName evidence="1">Uncharacterized protein</fullName>
    </submittedName>
</protein>
<accession>A0A508WU94</accession>
<gene>
    <name evidence="1" type="ORF">EMEDMD4_220094</name>
</gene>
<organism evidence="1">
    <name type="scientific">Sinorhizobium medicae</name>
    <dbReference type="NCBI Taxonomy" id="110321"/>
    <lineage>
        <taxon>Bacteria</taxon>
        <taxon>Pseudomonadati</taxon>
        <taxon>Pseudomonadota</taxon>
        <taxon>Alphaproteobacteria</taxon>
        <taxon>Hyphomicrobiales</taxon>
        <taxon>Rhizobiaceae</taxon>
        <taxon>Sinorhizobium/Ensifer group</taxon>
        <taxon>Sinorhizobium</taxon>
    </lineage>
</organism>
<name>A0A508WU94_9HYPH</name>
<proteinExistence type="predicted"/>
<dbReference type="RefSeq" id="WP_018208171.1">
    <property type="nucleotide sequence ID" value="NZ_CABFNB010000087.1"/>
</dbReference>
<dbReference type="Proteomes" id="UP000507954">
    <property type="component" value="Unassembled WGS sequence"/>
</dbReference>
<dbReference type="EMBL" id="CABFNB010000087">
    <property type="protein sequence ID" value="VTZ60976.1"/>
    <property type="molecule type" value="Genomic_DNA"/>
</dbReference>
<reference evidence="1" key="1">
    <citation type="submission" date="2019-06" db="EMBL/GenBank/DDBJ databases">
        <authorList>
            <person name="Le Quere A."/>
            <person name="Colella S."/>
        </authorList>
    </citation>
    <scope>NUCLEOTIDE SEQUENCE</scope>
    <source>
        <strain evidence="1">EmedicaeMD41</strain>
    </source>
</reference>
<dbReference type="AlphaFoldDB" id="A0A508WU94"/>
<sequence>MAEAKEKTTPVKLLYDVWAAGDKRVSKGTVLDLPVKAAKALIQQGKASRADPLPGDTE</sequence>
<evidence type="ECO:0000313" key="1">
    <source>
        <dbReference type="EMBL" id="VTZ60976.1"/>
    </source>
</evidence>